<dbReference type="InterPro" id="IPR011330">
    <property type="entry name" value="Glyco_hydro/deAcase_b/a-brl"/>
</dbReference>
<proteinExistence type="predicted"/>
<dbReference type="InterPro" id="IPR002509">
    <property type="entry name" value="NODB_dom"/>
</dbReference>
<accession>A0A644T2E9</accession>
<dbReference type="PROSITE" id="PS51677">
    <property type="entry name" value="NODB"/>
    <property type="match status" value="1"/>
</dbReference>
<sequence length="239" mass="26958">MKRFLLCTVIVFALFAGMTNIHLAGDTRTITQVSTTHKVVALTLDDGPHYKVTPEILAILKEKQVKATFFVLGENVEHSPNLLAEEVSNGHEIGIHTYSHASLPKLSHQRMVYEFDKAEQVVIPLAPKPVLFRPPGGFYNADVIDTARQRGYTVVLWSVDPKDWSCPPASTVVEKVIENIQPGSIILLHDGQYPIPTIKALGMIIDRLREHGYQFVTVSELLKYDEVRPSFNFLDRVRW</sequence>
<feature type="domain" description="NodB homology" evidence="1">
    <location>
        <begin position="38"/>
        <end position="216"/>
    </location>
</feature>
<dbReference type="AlphaFoldDB" id="A0A644T2E9"/>
<dbReference type="PANTHER" id="PTHR10587">
    <property type="entry name" value="GLYCOSYL TRANSFERASE-RELATED"/>
    <property type="match status" value="1"/>
</dbReference>
<dbReference type="CDD" id="cd10917">
    <property type="entry name" value="CE4_NodB_like_6s_7s"/>
    <property type="match status" value="1"/>
</dbReference>
<dbReference type="Gene3D" id="3.20.20.370">
    <property type="entry name" value="Glycoside hydrolase/deacetylase"/>
    <property type="match status" value="1"/>
</dbReference>
<reference evidence="2" key="1">
    <citation type="submission" date="2019-08" db="EMBL/GenBank/DDBJ databases">
        <authorList>
            <person name="Kucharzyk K."/>
            <person name="Murdoch R.W."/>
            <person name="Higgins S."/>
            <person name="Loffler F."/>
        </authorList>
    </citation>
    <scope>NUCLEOTIDE SEQUENCE</scope>
</reference>
<protein>
    <recommendedName>
        <fullName evidence="1">NodB homology domain-containing protein</fullName>
    </recommendedName>
</protein>
<dbReference type="SUPFAM" id="SSF88713">
    <property type="entry name" value="Glycoside hydrolase/deacetylase"/>
    <property type="match status" value="1"/>
</dbReference>
<evidence type="ECO:0000313" key="2">
    <source>
        <dbReference type="EMBL" id="MPL60392.1"/>
    </source>
</evidence>
<dbReference type="EMBL" id="VSSQ01000012">
    <property type="protein sequence ID" value="MPL60392.1"/>
    <property type="molecule type" value="Genomic_DNA"/>
</dbReference>
<gene>
    <name evidence="2" type="ORF">SDC9_05953</name>
</gene>
<dbReference type="Pfam" id="PF01522">
    <property type="entry name" value="Polysacc_deac_1"/>
    <property type="match status" value="1"/>
</dbReference>
<dbReference type="GO" id="GO:0016810">
    <property type="term" value="F:hydrolase activity, acting on carbon-nitrogen (but not peptide) bonds"/>
    <property type="evidence" value="ECO:0007669"/>
    <property type="project" value="InterPro"/>
</dbReference>
<name>A0A644T2E9_9ZZZZ</name>
<organism evidence="2">
    <name type="scientific">bioreactor metagenome</name>
    <dbReference type="NCBI Taxonomy" id="1076179"/>
    <lineage>
        <taxon>unclassified sequences</taxon>
        <taxon>metagenomes</taxon>
        <taxon>ecological metagenomes</taxon>
    </lineage>
</organism>
<dbReference type="InterPro" id="IPR050248">
    <property type="entry name" value="Polysacc_deacetylase_ArnD"/>
</dbReference>
<comment type="caution">
    <text evidence="2">The sequence shown here is derived from an EMBL/GenBank/DDBJ whole genome shotgun (WGS) entry which is preliminary data.</text>
</comment>
<dbReference type="GO" id="GO:0005975">
    <property type="term" value="P:carbohydrate metabolic process"/>
    <property type="evidence" value="ECO:0007669"/>
    <property type="project" value="InterPro"/>
</dbReference>
<evidence type="ECO:0000259" key="1">
    <source>
        <dbReference type="PROSITE" id="PS51677"/>
    </source>
</evidence>